<evidence type="ECO:0000313" key="1">
    <source>
        <dbReference type="EMBL" id="KAF2627834.1"/>
    </source>
</evidence>
<comment type="caution">
    <text evidence="1">The sequence shown here is derived from an EMBL/GenBank/DDBJ whole genome shotgun (WGS) entry which is preliminary data.</text>
</comment>
<name>A0ACB6S3Q2_9PLEO</name>
<dbReference type="EMBL" id="MU006715">
    <property type="protein sequence ID" value="KAF2627834.1"/>
    <property type="molecule type" value="Genomic_DNA"/>
</dbReference>
<keyword evidence="2" id="KW-1185">Reference proteome</keyword>
<sequence length="494" mass="55248">MVRLCVPAGDDQHALTRRPRLGFSAAEPSLINSPYRACLIATGVTAFYSILGIARPGTFLKNAAFFGLVDGTITAFDIYGRQELNRAVFKLDGLDNPKPFKLWERTKLWTLEDASLFGGATGLLLASNPRLFPGAIGMSRFFGVIVAGSAISAKTAEWALGRGAPHQAKRVEWVLAMQRRAMYQRLSQDETAKASLSRFGRSLLISYTGDSPLMRTLSKPFGGLSGMANPGSATVVGHSHGHVHSDAQMEAMRQMQMQQAHTKQPVLMLTEFEKEELAAPDYDGGYRQYRMDPTDTDLETLQEHLEHLNRLRDSEVKELAYVWQALAPKEYKMHQLFQEDPEKDLLRRELQLLNSIATHSNTRLAIIAYAQADARKRLAQIRNEDPASVAKVPLPTAEESPLDGDWTKTHIPRKTAERIRERWESARTEAAQVEHVLSQFDRLKAQGSTNSHADEQAEQLRKEQVQLKSNVVATERLLKEYEDQILKADGNTGK</sequence>
<accession>A0ACB6S3Q2</accession>
<proteinExistence type="predicted"/>
<gene>
    <name evidence="1" type="ORF">BU25DRAFT_367247</name>
</gene>
<dbReference type="Proteomes" id="UP000799754">
    <property type="component" value="Unassembled WGS sequence"/>
</dbReference>
<evidence type="ECO:0000313" key="2">
    <source>
        <dbReference type="Proteomes" id="UP000799754"/>
    </source>
</evidence>
<organism evidence="1 2">
    <name type="scientific">Macroventuria anomochaeta</name>
    <dbReference type="NCBI Taxonomy" id="301207"/>
    <lineage>
        <taxon>Eukaryota</taxon>
        <taxon>Fungi</taxon>
        <taxon>Dikarya</taxon>
        <taxon>Ascomycota</taxon>
        <taxon>Pezizomycotina</taxon>
        <taxon>Dothideomycetes</taxon>
        <taxon>Pleosporomycetidae</taxon>
        <taxon>Pleosporales</taxon>
        <taxon>Pleosporineae</taxon>
        <taxon>Didymellaceae</taxon>
        <taxon>Macroventuria</taxon>
    </lineage>
</organism>
<protein>
    <submittedName>
        <fullName evidence="1">Uncharacterized protein</fullName>
    </submittedName>
</protein>
<reference evidence="1" key="1">
    <citation type="journal article" date="2020" name="Stud. Mycol.">
        <title>101 Dothideomycetes genomes: a test case for predicting lifestyles and emergence of pathogens.</title>
        <authorList>
            <person name="Haridas S."/>
            <person name="Albert R."/>
            <person name="Binder M."/>
            <person name="Bloem J."/>
            <person name="Labutti K."/>
            <person name="Salamov A."/>
            <person name="Andreopoulos B."/>
            <person name="Baker S."/>
            <person name="Barry K."/>
            <person name="Bills G."/>
            <person name="Bluhm B."/>
            <person name="Cannon C."/>
            <person name="Castanera R."/>
            <person name="Culley D."/>
            <person name="Daum C."/>
            <person name="Ezra D."/>
            <person name="Gonzalez J."/>
            <person name="Henrissat B."/>
            <person name="Kuo A."/>
            <person name="Liang C."/>
            <person name="Lipzen A."/>
            <person name="Lutzoni F."/>
            <person name="Magnuson J."/>
            <person name="Mondo S."/>
            <person name="Nolan M."/>
            <person name="Ohm R."/>
            <person name="Pangilinan J."/>
            <person name="Park H.-J."/>
            <person name="Ramirez L."/>
            <person name="Alfaro M."/>
            <person name="Sun H."/>
            <person name="Tritt A."/>
            <person name="Yoshinaga Y."/>
            <person name="Zwiers L.-H."/>
            <person name="Turgeon B."/>
            <person name="Goodwin S."/>
            <person name="Spatafora J."/>
            <person name="Crous P."/>
            <person name="Grigoriev I."/>
        </authorList>
    </citation>
    <scope>NUCLEOTIDE SEQUENCE</scope>
    <source>
        <strain evidence="1">CBS 525.71</strain>
    </source>
</reference>